<evidence type="ECO:0000259" key="1">
    <source>
        <dbReference type="Pfam" id="PF12674"/>
    </source>
</evidence>
<keyword evidence="3" id="KW-1185">Reference proteome</keyword>
<evidence type="ECO:0000313" key="2">
    <source>
        <dbReference type="EMBL" id="MBV7275833.1"/>
    </source>
</evidence>
<dbReference type="EMBL" id="JAEEGC010000137">
    <property type="protein sequence ID" value="MBV7275833.1"/>
    <property type="molecule type" value="Genomic_DNA"/>
</dbReference>
<name>A0A949U3M6_9CLOT</name>
<accession>A0A949U3M6</accession>
<dbReference type="Proteomes" id="UP000694308">
    <property type="component" value="Unassembled WGS sequence"/>
</dbReference>
<dbReference type="InterPro" id="IPR025868">
    <property type="entry name" value="Zn_ribbon_dom_put"/>
</dbReference>
<organism evidence="2 3">
    <name type="scientific">Clostridium thailandense</name>
    <dbReference type="NCBI Taxonomy" id="2794346"/>
    <lineage>
        <taxon>Bacteria</taxon>
        <taxon>Bacillati</taxon>
        <taxon>Bacillota</taxon>
        <taxon>Clostridia</taxon>
        <taxon>Eubacteriales</taxon>
        <taxon>Clostridiaceae</taxon>
        <taxon>Clostridium</taxon>
    </lineage>
</organism>
<protein>
    <recommendedName>
        <fullName evidence="1">Putative zinc ribbon domain-containing protein</fullName>
    </recommendedName>
</protein>
<comment type="caution">
    <text evidence="2">The sequence shown here is derived from an EMBL/GenBank/DDBJ whole genome shotgun (WGS) entry which is preliminary data.</text>
</comment>
<evidence type="ECO:0000313" key="3">
    <source>
        <dbReference type="Proteomes" id="UP000694308"/>
    </source>
</evidence>
<gene>
    <name evidence="2" type="ORF">I6U48_23330</name>
</gene>
<dbReference type="AlphaFoldDB" id="A0A949U3M6"/>
<reference evidence="2" key="1">
    <citation type="submission" date="2020-12" db="EMBL/GenBank/DDBJ databases">
        <title>Clostridium thailandense sp. nov., a novel acetogenic bacterium isolated from peat land soil in Thailand.</title>
        <authorList>
            <person name="Chaikitkaew S."/>
            <person name="Birkeland N.K."/>
        </authorList>
    </citation>
    <scope>NUCLEOTIDE SEQUENCE</scope>
    <source>
        <strain evidence="2">PL3</strain>
    </source>
</reference>
<feature type="domain" description="Putative zinc ribbon" evidence="1">
    <location>
        <begin position="1"/>
        <end position="36"/>
    </location>
</feature>
<sequence>MKGMIEMIVPILGKAIGEEEARKEMTTLLPTLKRWQKV</sequence>
<proteinExistence type="predicted"/>
<dbReference type="Pfam" id="PF12674">
    <property type="entry name" value="Zn_ribbon_2"/>
    <property type="match status" value="1"/>
</dbReference>